<evidence type="ECO:0000313" key="4">
    <source>
        <dbReference type="Proteomes" id="UP000568380"/>
    </source>
</evidence>
<dbReference type="GO" id="GO:0004721">
    <property type="term" value="F:phosphoprotein phosphatase activity"/>
    <property type="evidence" value="ECO:0007669"/>
    <property type="project" value="InterPro"/>
</dbReference>
<dbReference type="PANTHER" id="PTHR31126">
    <property type="entry name" value="TYROSINE-PROTEIN PHOSPHATASE"/>
    <property type="match status" value="1"/>
</dbReference>
<dbReference type="Proteomes" id="UP000568380">
    <property type="component" value="Unassembled WGS sequence"/>
</dbReference>
<evidence type="ECO:0000313" key="3">
    <source>
        <dbReference type="EMBL" id="MBB5077308.1"/>
    </source>
</evidence>
<dbReference type="PROSITE" id="PS50056">
    <property type="entry name" value="TYR_PHOSPHATASE_2"/>
    <property type="match status" value="1"/>
</dbReference>
<keyword evidence="4" id="KW-1185">Reference proteome</keyword>
<dbReference type="PANTHER" id="PTHR31126:SF1">
    <property type="entry name" value="TYROSINE SPECIFIC PROTEIN PHOSPHATASES DOMAIN-CONTAINING PROTEIN"/>
    <property type="match status" value="1"/>
</dbReference>
<name>A0A7W8A0K3_9ACTN</name>
<proteinExistence type="inferred from homology"/>
<dbReference type="EMBL" id="JACHIN010000003">
    <property type="protein sequence ID" value="MBB5077308.1"/>
    <property type="molecule type" value="Genomic_DNA"/>
</dbReference>
<dbReference type="SUPFAM" id="SSF52799">
    <property type="entry name" value="(Phosphotyrosine protein) phosphatases II"/>
    <property type="match status" value="1"/>
</dbReference>
<dbReference type="InterPro" id="IPR016130">
    <property type="entry name" value="Tyr_Pase_AS"/>
</dbReference>
<accession>A0A7W8A0K3</accession>
<feature type="domain" description="Tyrosine specific protein phosphatases" evidence="2">
    <location>
        <begin position="103"/>
        <end position="124"/>
    </location>
</feature>
<comment type="caution">
    <text evidence="3">The sequence shown here is derived from an EMBL/GenBank/DDBJ whole genome shotgun (WGS) entry which is preliminary data.</text>
</comment>
<organism evidence="3 4">
    <name type="scientific">Nonomuraea endophytica</name>
    <dbReference type="NCBI Taxonomy" id="714136"/>
    <lineage>
        <taxon>Bacteria</taxon>
        <taxon>Bacillati</taxon>
        <taxon>Actinomycetota</taxon>
        <taxon>Actinomycetes</taxon>
        <taxon>Streptosporangiales</taxon>
        <taxon>Streptosporangiaceae</taxon>
        <taxon>Nonomuraea</taxon>
    </lineage>
</organism>
<reference evidence="3 4" key="1">
    <citation type="submission" date="2020-08" db="EMBL/GenBank/DDBJ databases">
        <title>Genomic Encyclopedia of Type Strains, Phase IV (KMG-IV): sequencing the most valuable type-strain genomes for metagenomic binning, comparative biology and taxonomic classification.</title>
        <authorList>
            <person name="Goeker M."/>
        </authorList>
    </citation>
    <scope>NUCLEOTIDE SEQUENCE [LARGE SCALE GENOMIC DNA]</scope>
    <source>
        <strain evidence="3 4">DSM 45385</strain>
    </source>
</reference>
<gene>
    <name evidence="3" type="ORF">HNR40_002781</name>
</gene>
<evidence type="ECO:0000256" key="1">
    <source>
        <dbReference type="ARBA" id="ARBA00009580"/>
    </source>
</evidence>
<dbReference type="RefSeq" id="WP_184961020.1">
    <property type="nucleotide sequence ID" value="NZ_JACHIN010000003.1"/>
</dbReference>
<dbReference type="AlphaFoldDB" id="A0A7W8A0K3"/>
<dbReference type="PROSITE" id="PS00383">
    <property type="entry name" value="TYR_PHOSPHATASE_1"/>
    <property type="match status" value="1"/>
</dbReference>
<evidence type="ECO:0000259" key="2">
    <source>
        <dbReference type="PROSITE" id="PS50056"/>
    </source>
</evidence>
<comment type="similarity">
    <text evidence="1">Belongs to the protein-tyrosine phosphatase family.</text>
</comment>
<dbReference type="Gene3D" id="3.90.190.10">
    <property type="entry name" value="Protein tyrosine phosphatase superfamily"/>
    <property type="match status" value="1"/>
</dbReference>
<dbReference type="Pfam" id="PF13350">
    <property type="entry name" value="Y_phosphatase3"/>
    <property type="match status" value="1"/>
</dbReference>
<dbReference type="InterPro" id="IPR029021">
    <property type="entry name" value="Prot-tyrosine_phosphatase-like"/>
</dbReference>
<dbReference type="InterPro" id="IPR026893">
    <property type="entry name" value="Tyr/Ser_Pase_IphP-type"/>
</dbReference>
<sequence>MNFREPLPGALFRSAQPFASCWPGALEQLRGVRSIVDFRGAAERVPGEWDLVPGCAVHHLPLDVTGVIPPMETAADLGAFYVRMAEGAAAVIAEAAEIVAFRGPVLVHCAAGKDRTGLFVALLLDLRGVPRQEIVADYVATAAALPDIFRELASGHASVTALNDGAAGEAGVEALRERLAKIPPPLLQAPAEAITAFLDGIGSRHGGAEKFLLRCGVSPAAIAAIRD</sequence>
<dbReference type="InterPro" id="IPR000387">
    <property type="entry name" value="Tyr_Pase_dom"/>
</dbReference>
<protein>
    <recommendedName>
        <fullName evidence="2">Tyrosine specific protein phosphatases domain-containing protein</fullName>
    </recommendedName>
</protein>